<dbReference type="InterPro" id="IPR023828">
    <property type="entry name" value="Peptidase_S8_Ser-AS"/>
</dbReference>
<dbReference type="Gene3D" id="2.60.40.10">
    <property type="entry name" value="Immunoglobulins"/>
    <property type="match status" value="1"/>
</dbReference>
<feature type="signal peptide" evidence="16">
    <location>
        <begin position="1"/>
        <end position="29"/>
    </location>
</feature>
<dbReference type="SUPFAM" id="SSF52743">
    <property type="entry name" value="Subtilisin-like"/>
    <property type="match status" value="1"/>
</dbReference>
<evidence type="ECO:0000256" key="12">
    <source>
        <dbReference type="PIRSR" id="PIRSR615500-1"/>
    </source>
</evidence>
<keyword evidence="10 14" id="KW-0720">Serine protease</keyword>
<evidence type="ECO:0000256" key="10">
    <source>
        <dbReference type="ARBA" id="ARBA00022825"/>
    </source>
</evidence>
<evidence type="ECO:0000259" key="19">
    <source>
        <dbReference type="Pfam" id="PF06280"/>
    </source>
</evidence>
<keyword evidence="11" id="KW-0106">Calcium</keyword>
<keyword evidence="9 14" id="KW-0378">Hydrolase</keyword>
<dbReference type="InterPro" id="IPR003137">
    <property type="entry name" value="PA_domain"/>
</dbReference>
<evidence type="ECO:0000256" key="5">
    <source>
        <dbReference type="ARBA" id="ARBA00022525"/>
    </source>
</evidence>
<feature type="repeat" description="Cell wall-binding" evidence="13">
    <location>
        <begin position="1363"/>
        <end position="1382"/>
    </location>
</feature>
<feature type="domain" description="PA" evidence="18">
    <location>
        <begin position="461"/>
        <end position="534"/>
    </location>
</feature>
<dbReference type="InterPro" id="IPR034216">
    <property type="entry name" value="C5a_Peptidase"/>
</dbReference>
<comment type="cofactor">
    <cofactor evidence="1">
        <name>Ca(2+)</name>
        <dbReference type="ChEBI" id="CHEBI:29108"/>
    </cofactor>
</comment>
<evidence type="ECO:0000256" key="6">
    <source>
        <dbReference type="ARBA" id="ARBA00022670"/>
    </source>
</evidence>
<dbReference type="InterPro" id="IPR023827">
    <property type="entry name" value="Peptidase_S8_Asp-AS"/>
</dbReference>
<dbReference type="GO" id="GO:0005576">
    <property type="term" value="C:extracellular region"/>
    <property type="evidence" value="ECO:0007669"/>
    <property type="project" value="UniProtKB-SubCell"/>
</dbReference>
<evidence type="ECO:0000259" key="18">
    <source>
        <dbReference type="Pfam" id="PF02225"/>
    </source>
</evidence>
<evidence type="ECO:0000256" key="15">
    <source>
        <dbReference type="RuleBase" id="RU003355"/>
    </source>
</evidence>
<evidence type="ECO:0000256" key="16">
    <source>
        <dbReference type="SAM" id="SignalP"/>
    </source>
</evidence>
<dbReference type="CDD" id="cd07475">
    <property type="entry name" value="Peptidases_S8_C5a_Peptidase"/>
    <property type="match status" value="1"/>
</dbReference>
<feature type="repeat" description="Cell wall-binding" evidence="13">
    <location>
        <begin position="1300"/>
        <end position="1319"/>
    </location>
</feature>
<dbReference type="GO" id="GO:0006508">
    <property type="term" value="P:proteolysis"/>
    <property type="evidence" value="ECO:0007669"/>
    <property type="project" value="UniProtKB-KW"/>
</dbReference>
<evidence type="ECO:0000256" key="3">
    <source>
        <dbReference type="ARBA" id="ARBA00011073"/>
    </source>
</evidence>
<dbReference type="Pfam" id="PF00082">
    <property type="entry name" value="Peptidase_S8"/>
    <property type="match status" value="1"/>
</dbReference>
<evidence type="ECO:0000256" key="4">
    <source>
        <dbReference type="ARBA" id="ARBA00022512"/>
    </source>
</evidence>
<dbReference type="InterPro" id="IPR046450">
    <property type="entry name" value="PA_dom_sf"/>
</dbReference>
<comment type="subcellular location">
    <subcellularLocation>
        <location evidence="2">Secreted</location>
    </subcellularLocation>
</comment>
<dbReference type="Pfam" id="PF01473">
    <property type="entry name" value="Choline_bind_1"/>
    <property type="match status" value="2"/>
</dbReference>
<dbReference type="InterPro" id="IPR013783">
    <property type="entry name" value="Ig-like_fold"/>
</dbReference>
<gene>
    <name evidence="20" type="ORF">DYI25_15050</name>
</gene>
<dbReference type="InterPro" id="IPR010435">
    <property type="entry name" value="C5a/SBT2-like_Fn3"/>
</dbReference>
<dbReference type="PANTHER" id="PTHR43806:SF11">
    <property type="entry name" value="CEREVISIN-RELATED"/>
    <property type="match status" value="1"/>
</dbReference>
<evidence type="ECO:0000313" key="21">
    <source>
        <dbReference type="Proteomes" id="UP000761411"/>
    </source>
</evidence>
<keyword evidence="21" id="KW-1185">Reference proteome</keyword>
<dbReference type="InterPro" id="IPR000209">
    <property type="entry name" value="Peptidase_S8/S53_dom"/>
</dbReference>
<feature type="active site" description="Charge relay system" evidence="12 14">
    <location>
        <position position="602"/>
    </location>
</feature>
<dbReference type="Gene3D" id="3.40.50.200">
    <property type="entry name" value="Peptidase S8/S53 domain"/>
    <property type="match status" value="1"/>
</dbReference>
<dbReference type="Pfam" id="PF02225">
    <property type="entry name" value="PA"/>
    <property type="match status" value="1"/>
</dbReference>
<dbReference type="PANTHER" id="PTHR43806">
    <property type="entry name" value="PEPTIDASE S8"/>
    <property type="match status" value="1"/>
</dbReference>
<dbReference type="Proteomes" id="UP000761411">
    <property type="component" value="Unassembled WGS sequence"/>
</dbReference>
<dbReference type="GO" id="GO:0004252">
    <property type="term" value="F:serine-type endopeptidase activity"/>
    <property type="evidence" value="ECO:0007669"/>
    <property type="project" value="UniProtKB-UniRule"/>
</dbReference>
<dbReference type="InterPro" id="IPR036852">
    <property type="entry name" value="Peptidase_S8/S53_dom_sf"/>
</dbReference>
<proteinExistence type="inferred from homology"/>
<keyword evidence="7 16" id="KW-0732">Signal</keyword>
<feature type="active site" description="Charge relay system" evidence="12 14">
    <location>
        <position position="212"/>
    </location>
</feature>
<evidence type="ECO:0000256" key="13">
    <source>
        <dbReference type="PROSITE-ProRule" id="PRU00591"/>
    </source>
</evidence>
<evidence type="ECO:0000256" key="14">
    <source>
        <dbReference type="PROSITE-ProRule" id="PRU01240"/>
    </source>
</evidence>
<feature type="active site" description="Charge relay system" evidence="12 14">
    <location>
        <position position="278"/>
    </location>
</feature>
<evidence type="ECO:0000256" key="7">
    <source>
        <dbReference type="ARBA" id="ARBA00022729"/>
    </source>
</evidence>
<evidence type="ECO:0000256" key="1">
    <source>
        <dbReference type="ARBA" id="ARBA00001913"/>
    </source>
</evidence>
<dbReference type="PROSITE" id="PS51170">
    <property type="entry name" value="CW"/>
    <property type="match status" value="2"/>
</dbReference>
<feature type="domain" description="Peptidase S8/S53" evidence="17">
    <location>
        <begin position="203"/>
        <end position="664"/>
    </location>
</feature>
<dbReference type="PROSITE" id="PS00137">
    <property type="entry name" value="SUBTILASE_HIS"/>
    <property type="match status" value="1"/>
</dbReference>
<evidence type="ECO:0000256" key="2">
    <source>
        <dbReference type="ARBA" id="ARBA00004613"/>
    </source>
</evidence>
<dbReference type="InterPro" id="IPR050131">
    <property type="entry name" value="Peptidase_S8_subtilisin-like"/>
</dbReference>
<evidence type="ECO:0000256" key="11">
    <source>
        <dbReference type="ARBA" id="ARBA00022837"/>
    </source>
</evidence>
<organism evidence="20 21">
    <name type="scientific">Mesobacillus boroniphilus</name>
    <dbReference type="NCBI Taxonomy" id="308892"/>
    <lineage>
        <taxon>Bacteria</taxon>
        <taxon>Bacillati</taxon>
        <taxon>Bacillota</taxon>
        <taxon>Bacilli</taxon>
        <taxon>Bacillales</taxon>
        <taxon>Bacillaceae</taxon>
        <taxon>Mesobacillus</taxon>
    </lineage>
</organism>
<feature type="chain" id="PRO_5039290188" description="Lactocepin" evidence="16">
    <location>
        <begin position="30"/>
        <end position="1401"/>
    </location>
</feature>
<evidence type="ECO:0008006" key="22">
    <source>
        <dbReference type="Google" id="ProtNLM"/>
    </source>
</evidence>
<dbReference type="InterPro" id="IPR015500">
    <property type="entry name" value="Peptidase_S8_subtilisin-rel"/>
</dbReference>
<dbReference type="Pfam" id="PF06280">
    <property type="entry name" value="fn3_5"/>
    <property type="match status" value="1"/>
</dbReference>
<reference evidence="20 21" key="1">
    <citation type="journal article" date="2021" name="Microorganisms">
        <title>Bacterial Dimethylsulfoniopropionate Biosynthesis in the East China Sea.</title>
        <authorList>
            <person name="Liu J."/>
            <person name="Zhang Y."/>
            <person name="Liu J."/>
            <person name="Zhong H."/>
            <person name="Williams B.T."/>
            <person name="Zheng Y."/>
            <person name="Curson A.R.J."/>
            <person name="Sun C."/>
            <person name="Sun H."/>
            <person name="Song D."/>
            <person name="Wagner Mackenzie B."/>
            <person name="Bermejo Martinez A."/>
            <person name="Todd J.D."/>
            <person name="Zhang X.H."/>
        </authorList>
    </citation>
    <scope>NUCLEOTIDE SEQUENCE [LARGE SCALE GENOMIC DNA]</scope>
    <source>
        <strain evidence="20 21">ESS08</strain>
    </source>
</reference>
<comment type="similarity">
    <text evidence="3 14 15">Belongs to the peptidase S8 family.</text>
</comment>
<dbReference type="Gene3D" id="2.10.270.10">
    <property type="entry name" value="Cholin Binding"/>
    <property type="match status" value="1"/>
</dbReference>
<evidence type="ECO:0000313" key="20">
    <source>
        <dbReference type="EMBL" id="MBS8265742.1"/>
    </source>
</evidence>
<keyword evidence="8" id="KW-0677">Repeat</keyword>
<keyword evidence="6 14" id="KW-0645">Protease</keyword>
<dbReference type="PRINTS" id="PR00723">
    <property type="entry name" value="SUBTILISIN"/>
</dbReference>
<dbReference type="RefSeq" id="WP_213370323.1">
    <property type="nucleotide sequence ID" value="NZ_QTKX01000002.1"/>
</dbReference>
<dbReference type="EMBL" id="QTKX01000002">
    <property type="protein sequence ID" value="MBS8265742.1"/>
    <property type="molecule type" value="Genomic_DNA"/>
</dbReference>
<feature type="domain" description="C5a peptidase/Subtilisin-like protease SBT2-like Fn3-like" evidence="19">
    <location>
        <begin position="688"/>
        <end position="817"/>
    </location>
</feature>
<dbReference type="PROSITE" id="PS51892">
    <property type="entry name" value="SUBTILASE"/>
    <property type="match status" value="1"/>
</dbReference>
<dbReference type="SUPFAM" id="SSF69360">
    <property type="entry name" value="Cell wall binding repeat"/>
    <property type="match status" value="1"/>
</dbReference>
<dbReference type="InterPro" id="IPR018337">
    <property type="entry name" value="Cell_wall/Cho-bd_repeat"/>
</dbReference>
<dbReference type="InterPro" id="IPR022398">
    <property type="entry name" value="Peptidase_S8_His-AS"/>
</dbReference>
<evidence type="ECO:0000259" key="17">
    <source>
        <dbReference type="Pfam" id="PF00082"/>
    </source>
</evidence>
<dbReference type="SUPFAM" id="SSF52025">
    <property type="entry name" value="PA domain"/>
    <property type="match status" value="1"/>
</dbReference>
<comment type="caution">
    <text evidence="20">The sequence shown here is derived from an EMBL/GenBank/DDBJ whole genome shotgun (WGS) entry which is preliminary data.</text>
</comment>
<protein>
    <recommendedName>
        <fullName evidence="22">Lactocepin</fullName>
    </recommendedName>
</protein>
<evidence type="ECO:0000256" key="9">
    <source>
        <dbReference type="ARBA" id="ARBA00022801"/>
    </source>
</evidence>
<dbReference type="GO" id="GO:0016020">
    <property type="term" value="C:membrane"/>
    <property type="evidence" value="ECO:0007669"/>
    <property type="project" value="InterPro"/>
</dbReference>
<dbReference type="Gene3D" id="2.60.40.1710">
    <property type="entry name" value="Subtilisin-like superfamily"/>
    <property type="match status" value="1"/>
</dbReference>
<dbReference type="Gene3D" id="3.50.30.30">
    <property type="match status" value="1"/>
</dbReference>
<dbReference type="PROSITE" id="PS00136">
    <property type="entry name" value="SUBTILASE_ASP"/>
    <property type="match status" value="1"/>
</dbReference>
<evidence type="ECO:0000256" key="8">
    <source>
        <dbReference type="ARBA" id="ARBA00022737"/>
    </source>
</evidence>
<sequence length="1401" mass="154860">MELRKNKLRKKAAVYAMTTAMLLSNFGLASQTSAAPKTNSLETKIIQYKQHLKMDDGKKLSTHKKLKDAKAQLKATDKVRVIIEVEGETPVEHATTKGLLYKELSEDTKISISKKIEKTQKSVQDKIKAKGVKVQYKNKFSTAFNGFSGEVVYGDLAKIEGVEGIKNVYLANEYKRPEVKPDMKTSHQFIQSSETWADAGLKGEGMVVSVIDTGVDPSHQDFVLTDASTAELDQAEVNKLVADKNLKGKYFTEKVPYGYNYFDQDTVILDSVSGASMHGMHVAGTVAANGNEEEGGIKGVAPEAQVLAMKVFSNDPLFPSTWSDVYLAAIDESIKLGADVLNMSLGDVAAFYQEQSAEDLAITRAVDNGIVASVSAGNSGHIGYGWDNPFHKNPDIGVVGAPGLNPDSIQVAASGNAAYLYEHGITIEGAEDFTGVGYGLDDWSQLLGVYDSLKLVSLEGGYGYPEEYEGKDVEGKVVVVQRGDISFYEKTQIAADYGAVGIIVYDHGQGAFYENQGGWAIPFMQIHNEEGVALEELIAAGNTTLHVTQQGISPDPEMGKMTDFTSWGTTPSLELKPEITAPGGKIISTLNGNQYGEMSGTSMAAPHVAGGSALVQQYLQNDERFEGLTAGDRTRLAKVLLMNTAEMIIDLEGQPFSPRRQGAGMMQTYAAVDTPVYIVNSETNESKVELKDFGDTQFEMSFTAVNISNEDATYQVNTSVLSDTIQESEGYENYNALVAGNMEGVKIDAPETVTVPAGETVDFTVSVDITDAVLPYKTLDGELTTTELMEDIFVEGFVTLEDASEVNVLPTLNVPYVGFYGEWDRPEILDGFVDFGESKYYDLSGMFDYEDEEGNVYEEPVHDMLIDDWFAAPAEQGYYAISPNGDYMHENINPLPAFLRNAAEVQFNILDENEKFLRRVKYEKDVVKSYFDGGWGMPFSYNYERTWNGKVNSNTVKDGLYYYEIKSVIDYEGADYQSKLIPVYVDTVAPEVKAAFDPETITVSWETVEEGSGVLAYAIFVNGEFYDEVYGEETSYQFEELPESAIIEVMAVDNAYNFGADTAEVGDVVSADPFVIAFSPEPYGSYNTKTIPVEGYIIDDNGLASVTVNGKATSFTHDTGAGWFRFNTSVSFANDGFYDVIITAVDKKGQTHSLSRKVFIDTTAAQLSVSAPARVDLDVEETTIKVTMKDNFNYLSLYVNDSHEYEKAIVSPVDVQKAANDTVEVTVPLELGDNNVSLRLRDLSGNETVKNIVIKRAEEIRNGWYQEGGKWYHYKNNKPTVGWLLENNKWYYLQSSQSMATGWLKINKQWYFFDQKSGAMKTGWVKSSNKWYFLDLKNGNMKTGWTKWNNKWYFLDLKNGDMKTGWVLSGGKWYFLYKDGSMAVNTVIGGYKVGKDGAWIK</sequence>
<name>A0A944CNI9_9BACI</name>
<dbReference type="PROSITE" id="PS00138">
    <property type="entry name" value="SUBTILASE_SER"/>
    <property type="match status" value="1"/>
</dbReference>
<accession>A0A944CNI9</accession>
<keyword evidence="5" id="KW-0964">Secreted</keyword>
<dbReference type="Pfam" id="PF19127">
    <property type="entry name" value="Choline_bind_3"/>
    <property type="match status" value="1"/>
</dbReference>
<keyword evidence="4" id="KW-0134">Cell wall</keyword>